<gene>
    <name evidence="1" type="ORF">ISP14_09835</name>
</gene>
<protein>
    <submittedName>
        <fullName evidence="1">Uncharacterized protein</fullName>
    </submittedName>
</protein>
<keyword evidence="2" id="KW-1185">Reference proteome</keyword>
<comment type="caution">
    <text evidence="1">The sequence shown here is derived from an EMBL/GenBank/DDBJ whole genome shotgun (WGS) entry which is preliminary data.</text>
</comment>
<accession>A0ABW8KJ15</accession>
<evidence type="ECO:0000313" key="2">
    <source>
        <dbReference type="Proteomes" id="UP001620397"/>
    </source>
</evidence>
<dbReference type="EMBL" id="JADIKL010000004">
    <property type="protein sequence ID" value="MFK2931092.1"/>
    <property type="molecule type" value="Genomic_DNA"/>
</dbReference>
<dbReference type="Proteomes" id="UP001620397">
    <property type="component" value="Unassembled WGS sequence"/>
</dbReference>
<reference evidence="1 2" key="1">
    <citation type="submission" date="2020-10" db="EMBL/GenBank/DDBJ databases">
        <title>Phylogeny of dyella-like bacteria.</title>
        <authorList>
            <person name="Fu J."/>
        </authorList>
    </citation>
    <scope>NUCLEOTIDE SEQUENCE [LARGE SCALE GENOMIC DNA]</scope>
    <source>
        <strain evidence="1 2">DKC-1</strain>
    </source>
</reference>
<name>A0ABW8KJ15_9GAMM</name>
<sequence length="53" mass="6245">MADDDITAIRAYLQPRRALGRNDFRAMVEAKSRRFASTRLAHRPPRRIQAHRK</sequence>
<dbReference type="RefSeq" id="WP_404538855.1">
    <property type="nucleotide sequence ID" value="NZ_JADIKL010000004.1"/>
</dbReference>
<proteinExistence type="predicted"/>
<organism evidence="1 2">
    <name type="scientific">Dyella agri</name>
    <dbReference type="NCBI Taxonomy" id="1926869"/>
    <lineage>
        <taxon>Bacteria</taxon>
        <taxon>Pseudomonadati</taxon>
        <taxon>Pseudomonadota</taxon>
        <taxon>Gammaproteobacteria</taxon>
        <taxon>Lysobacterales</taxon>
        <taxon>Rhodanobacteraceae</taxon>
        <taxon>Dyella</taxon>
    </lineage>
</organism>
<evidence type="ECO:0000313" key="1">
    <source>
        <dbReference type="EMBL" id="MFK2931092.1"/>
    </source>
</evidence>